<dbReference type="Gene3D" id="3.30.2320.10">
    <property type="entry name" value="hypothetical protein PF0899 domain"/>
    <property type="match status" value="1"/>
</dbReference>
<comment type="caution">
    <text evidence="4">The sequence shown here is derived from an EMBL/GenBank/DDBJ whole genome shotgun (WGS) entry which is preliminary data.</text>
</comment>
<dbReference type="EMBL" id="LAZR01031708">
    <property type="protein sequence ID" value="KKL52954.1"/>
    <property type="molecule type" value="Genomic_DNA"/>
</dbReference>
<proteinExistence type="predicted"/>
<accession>A0A0F9CUT8</accession>
<dbReference type="InterPro" id="IPR024455">
    <property type="entry name" value="Phage_capsid"/>
</dbReference>
<feature type="domain" description="Phage capsid-like C-terminal" evidence="3">
    <location>
        <begin position="46"/>
        <end position="314"/>
    </location>
</feature>
<gene>
    <name evidence="4" type="ORF">LCGC14_2280280</name>
</gene>
<comment type="subcellular location">
    <subcellularLocation>
        <location evidence="1">Virion</location>
    </subcellularLocation>
</comment>
<keyword evidence="2" id="KW-0946">Virion</keyword>
<name>A0A0F9CUT8_9ZZZZ</name>
<dbReference type="AlphaFoldDB" id="A0A0F9CUT8"/>
<protein>
    <recommendedName>
        <fullName evidence="3">Phage capsid-like C-terminal domain-containing protein</fullName>
    </recommendedName>
</protein>
<evidence type="ECO:0000313" key="4">
    <source>
        <dbReference type="EMBL" id="KKL52954.1"/>
    </source>
</evidence>
<dbReference type="GO" id="GO:0044423">
    <property type="term" value="C:virion component"/>
    <property type="evidence" value="ECO:0007669"/>
    <property type="project" value="UniProtKB-KW"/>
</dbReference>
<dbReference type="NCBIfam" id="TIGR01554">
    <property type="entry name" value="major_cap_HK97"/>
    <property type="match status" value="1"/>
</dbReference>
<sequence>MCSPLSGLVRLMFIRQVWPSPETAPRSFSGMARVTIQRLFFSIRVLTTTELDNVITKQIIEIDPIRGLARVRTISSKSISVVKRTGVPIAQFEGEAEEGVESQATYGLETITPFRLTHTTPITKDLLQDAAFDMEGEIIADGSEAFAFGEGNGFVLGTGFKQPQGIFVNAVLQAAARDTAAAGVLDADAVILMTGDVKTGYNLSYLLNRRTLATIRTFKSTTGQFLWQPGLSGPVANTLNGLPYALGNSVPDIANGAFAMAVGDFRRGYLIVDRTGMEIVRDALAQKKKAIVEFMLMRYTTGQVVQDEAIKLLRIAP</sequence>
<evidence type="ECO:0000256" key="2">
    <source>
        <dbReference type="ARBA" id="ARBA00022844"/>
    </source>
</evidence>
<evidence type="ECO:0000259" key="3">
    <source>
        <dbReference type="Pfam" id="PF05065"/>
    </source>
</evidence>
<dbReference type="SUPFAM" id="SSF56563">
    <property type="entry name" value="Major capsid protein gp5"/>
    <property type="match status" value="1"/>
</dbReference>
<dbReference type="Pfam" id="PF05065">
    <property type="entry name" value="Phage_capsid"/>
    <property type="match status" value="1"/>
</dbReference>
<reference evidence="4" key="1">
    <citation type="journal article" date="2015" name="Nature">
        <title>Complex archaea that bridge the gap between prokaryotes and eukaryotes.</title>
        <authorList>
            <person name="Spang A."/>
            <person name="Saw J.H."/>
            <person name="Jorgensen S.L."/>
            <person name="Zaremba-Niedzwiedzka K."/>
            <person name="Martijn J."/>
            <person name="Lind A.E."/>
            <person name="van Eijk R."/>
            <person name="Schleper C."/>
            <person name="Guy L."/>
            <person name="Ettema T.J."/>
        </authorList>
    </citation>
    <scope>NUCLEOTIDE SEQUENCE</scope>
</reference>
<evidence type="ECO:0000256" key="1">
    <source>
        <dbReference type="ARBA" id="ARBA00004328"/>
    </source>
</evidence>
<organism evidence="4">
    <name type="scientific">marine sediment metagenome</name>
    <dbReference type="NCBI Taxonomy" id="412755"/>
    <lineage>
        <taxon>unclassified sequences</taxon>
        <taxon>metagenomes</taxon>
        <taxon>ecological metagenomes</taxon>
    </lineage>
</organism>
<dbReference type="InterPro" id="IPR054612">
    <property type="entry name" value="Phage_capsid-like_C"/>
</dbReference>
<dbReference type="Gene3D" id="3.30.2400.10">
    <property type="entry name" value="Major capsid protein gp5"/>
    <property type="match status" value="1"/>
</dbReference>